<organism evidence="2 3">
    <name type="scientific">Brevibacterium aurantiacum</name>
    <dbReference type="NCBI Taxonomy" id="273384"/>
    <lineage>
        <taxon>Bacteria</taxon>
        <taxon>Bacillati</taxon>
        <taxon>Actinomycetota</taxon>
        <taxon>Actinomycetes</taxon>
        <taxon>Micrococcales</taxon>
        <taxon>Brevibacteriaceae</taxon>
        <taxon>Brevibacterium</taxon>
    </lineage>
</organism>
<gene>
    <name evidence="2" type="ORF">CXR23_07135</name>
</gene>
<keyword evidence="1" id="KW-0812">Transmembrane</keyword>
<proteinExistence type="predicted"/>
<evidence type="ECO:0000256" key="1">
    <source>
        <dbReference type="SAM" id="Phobius"/>
    </source>
</evidence>
<reference evidence="2 3" key="2">
    <citation type="submission" date="2019-01" db="EMBL/GenBank/DDBJ databases">
        <title>Comparative genomic analysis of Brevibacterium aurantiacum sheds light on its evolution and its adaptation to smear-ripened cheeses.</title>
        <authorList>
            <person name="Moineau S."/>
        </authorList>
    </citation>
    <scope>NUCLEOTIDE SEQUENCE [LARGE SCALE GENOMIC DNA]</scope>
    <source>
        <strain evidence="2 3">SMQ-1417</strain>
    </source>
</reference>
<accession>A0A3Q9NQS1</accession>
<feature type="transmembrane region" description="Helical" evidence="1">
    <location>
        <begin position="15"/>
        <end position="36"/>
    </location>
</feature>
<dbReference type="EMBL" id="CP025330">
    <property type="protein sequence ID" value="AZT92941.1"/>
    <property type="molecule type" value="Genomic_DNA"/>
</dbReference>
<keyword evidence="1" id="KW-0472">Membrane</keyword>
<protein>
    <recommendedName>
        <fullName evidence="4">DUF418 domain-containing protein</fullName>
    </recommendedName>
</protein>
<feature type="transmembrane region" description="Helical" evidence="1">
    <location>
        <begin position="145"/>
        <end position="163"/>
    </location>
</feature>
<dbReference type="AlphaFoldDB" id="A0A3Q9NQS1"/>
<keyword evidence="1" id="KW-1133">Transmembrane helix</keyword>
<evidence type="ECO:0000313" key="2">
    <source>
        <dbReference type="EMBL" id="AZT92941.1"/>
    </source>
</evidence>
<dbReference type="Proteomes" id="UP000283000">
    <property type="component" value="Chromosome"/>
</dbReference>
<evidence type="ECO:0008006" key="4">
    <source>
        <dbReference type="Google" id="ProtNLM"/>
    </source>
</evidence>
<evidence type="ECO:0000313" key="3">
    <source>
        <dbReference type="Proteomes" id="UP000283000"/>
    </source>
</evidence>
<feature type="transmembrane region" description="Helical" evidence="1">
    <location>
        <begin position="88"/>
        <end position="108"/>
    </location>
</feature>
<reference evidence="2 3" key="1">
    <citation type="submission" date="2017-12" db="EMBL/GenBank/DDBJ databases">
        <authorList>
            <person name="Levesque S."/>
        </authorList>
    </citation>
    <scope>NUCLEOTIDE SEQUENCE [LARGE SCALE GENOMIC DNA]</scope>
    <source>
        <strain evidence="2 3">SMQ-1417</strain>
    </source>
</reference>
<sequence>MGVGRLRLQHTNPRLLLFVTGASTVLFVSTVSAVLVNRFKGYAAIMDAFPNASEHEGHNFMVFGPAGPLPTEGTGWLVVAGPQTNTPFSLAIGAGFSLLCIGIFILMGRWPKLLAPMVDMGRMPMTLYVSHLIFFTVVLDGIAQVWLFIVQFFAPVGVARLWLMVARRGPIKATTTFTT</sequence>
<name>A0A3Q9NQS1_BREAU</name>